<feature type="region of interest" description="Disordered" evidence="1">
    <location>
        <begin position="41"/>
        <end position="62"/>
    </location>
</feature>
<feature type="region of interest" description="Disordered" evidence="1">
    <location>
        <begin position="90"/>
        <end position="130"/>
    </location>
</feature>
<dbReference type="AlphaFoldDB" id="A0A9P5GTI6"/>
<dbReference type="EMBL" id="JAANBB010000837">
    <property type="protein sequence ID" value="KAF7533299.1"/>
    <property type="molecule type" value="Genomic_DNA"/>
</dbReference>
<accession>A0A9P5GTI6</accession>
<proteinExistence type="predicted"/>
<evidence type="ECO:0000313" key="2">
    <source>
        <dbReference type="EMBL" id="KAF7533299.1"/>
    </source>
</evidence>
<dbReference type="Proteomes" id="UP000722485">
    <property type="component" value="Unassembled WGS sequence"/>
</dbReference>
<gene>
    <name evidence="2" type="ORF">G7Z17_g13533</name>
</gene>
<protein>
    <submittedName>
        <fullName evidence="2">Uncharacterized protein</fullName>
    </submittedName>
</protein>
<evidence type="ECO:0000256" key="1">
    <source>
        <dbReference type="SAM" id="MobiDB-lite"/>
    </source>
</evidence>
<sequence length="130" mass="13395">MRRRGPREGRGVDVEEEAAGAADLEVDCAADAASGWDACLDESAQGDSSTSMAAAGGEESGGRAGLMVEEALLRAASEEVVEMELVRVRRQAAPPSEAAQWLAEQPLEPPLQRPAEAGGPILAPPPAPPP</sequence>
<comment type="caution">
    <text evidence="2">The sequence shown here is derived from an EMBL/GenBank/DDBJ whole genome shotgun (WGS) entry which is preliminary data.</text>
</comment>
<keyword evidence="3" id="KW-1185">Reference proteome</keyword>
<feature type="compositionally biased region" description="Low complexity" evidence="1">
    <location>
        <begin position="48"/>
        <end position="57"/>
    </location>
</feature>
<name>A0A9P5GTI6_9HYPO</name>
<evidence type="ECO:0000313" key="3">
    <source>
        <dbReference type="Proteomes" id="UP000722485"/>
    </source>
</evidence>
<reference evidence="2" key="1">
    <citation type="submission" date="2020-03" db="EMBL/GenBank/DDBJ databases">
        <title>Draft Genome Sequence of Cylindrodendrum hubeiense.</title>
        <authorList>
            <person name="Buettner E."/>
            <person name="Kellner H."/>
        </authorList>
    </citation>
    <scope>NUCLEOTIDE SEQUENCE</scope>
    <source>
        <strain evidence="2">IHI 201604</strain>
    </source>
</reference>
<organism evidence="2 3">
    <name type="scientific">Cylindrodendrum hubeiense</name>
    <dbReference type="NCBI Taxonomy" id="595255"/>
    <lineage>
        <taxon>Eukaryota</taxon>
        <taxon>Fungi</taxon>
        <taxon>Dikarya</taxon>
        <taxon>Ascomycota</taxon>
        <taxon>Pezizomycotina</taxon>
        <taxon>Sordariomycetes</taxon>
        <taxon>Hypocreomycetidae</taxon>
        <taxon>Hypocreales</taxon>
        <taxon>Nectriaceae</taxon>
        <taxon>Cylindrodendrum</taxon>
    </lineage>
</organism>